<feature type="domain" description="FecR N-terminal" evidence="3">
    <location>
        <begin position="15"/>
        <end position="57"/>
    </location>
</feature>
<keyword evidence="1" id="KW-0472">Membrane</keyword>
<protein>
    <submittedName>
        <fullName evidence="4">FecR family protein</fullName>
    </submittedName>
</protein>
<dbReference type="RefSeq" id="WP_116518113.1">
    <property type="nucleotide sequence ID" value="NZ_JACCEX010000002.1"/>
</dbReference>
<evidence type="ECO:0000259" key="2">
    <source>
        <dbReference type="Pfam" id="PF04773"/>
    </source>
</evidence>
<accession>A0A2U1CM90</accession>
<dbReference type="PANTHER" id="PTHR30273">
    <property type="entry name" value="PERIPLASMIC SIGNAL SENSOR AND SIGMA FACTOR ACTIVATOR FECR-RELATED"/>
    <property type="match status" value="1"/>
</dbReference>
<dbReference type="Proteomes" id="UP000246145">
    <property type="component" value="Unassembled WGS sequence"/>
</dbReference>
<evidence type="ECO:0000256" key="1">
    <source>
        <dbReference type="SAM" id="Phobius"/>
    </source>
</evidence>
<dbReference type="GO" id="GO:0016989">
    <property type="term" value="F:sigma factor antagonist activity"/>
    <property type="evidence" value="ECO:0007669"/>
    <property type="project" value="TreeGrafter"/>
</dbReference>
<reference evidence="4 5" key="1">
    <citation type="submission" date="2018-04" db="EMBL/GenBank/DDBJ databases">
        <title>Genomic Encyclopedia of Type Strains, Phase IV (KMG-IV): sequencing the most valuable type-strain genomes for metagenomic binning, comparative biology and taxonomic classification.</title>
        <authorList>
            <person name="Goeker M."/>
        </authorList>
    </citation>
    <scope>NUCLEOTIDE SEQUENCE [LARGE SCALE GENOMIC DNA]</scope>
    <source>
        <strain evidence="4 5">DSM 10065</strain>
    </source>
</reference>
<keyword evidence="1" id="KW-0812">Transmembrane</keyword>
<dbReference type="PANTHER" id="PTHR30273:SF2">
    <property type="entry name" value="PROTEIN FECR"/>
    <property type="match status" value="1"/>
</dbReference>
<proteinExistence type="predicted"/>
<evidence type="ECO:0000313" key="4">
    <source>
        <dbReference type="EMBL" id="PVY62118.1"/>
    </source>
</evidence>
<dbReference type="PIRSF" id="PIRSF018266">
    <property type="entry name" value="FecR"/>
    <property type="match status" value="1"/>
</dbReference>
<sequence>MTELDDLNPPTTPRDQALHWFTKSRLGTLSSQEQRECEAWRAASPENDREYRSLESLWRIADQLPQEEMRAIMDQTREDAPAFYRRRRFMIGAGAACSAALVAGVVGNHLWQGTPEFTRQFLTARGERRQFDLPDGSVLDLNTATQVTVAFFENRRVVELASGEALFSVSPDASRPFTVGAGRAEVLVTGTRFNVRRDDDAVTVAVEEGTVEFSAGPWWRRQTARLTAGYVSGTSTDHALVTPYQDDVAALVAWQRGRLVFRDQPLSEVVSELNRYLARPLQLNDGRVGRIRISGTVGIDVPESVLDVLPEIAPVVVLRREDGGAMLAASR</sequence>
<evidence type="ECO:0000259" key="3">
    <source>
        <dbReference type="Pfam" id="PF16220"/>
    </source>
</evidence>
<gene>
    <name evidence="4" type="ORF">C7440_1608</name>
</gene>
<dbReference type="AlphaFoldDB" id="A0A2U1CM90"/>
<dbReference type="InterPro" id="IPR032623">
    <property type="entry name" value="FecR_N"/>
</dbReference>
<dbReference type="Pfam" id="PF16220">
    <property type="entry name" value="DUF4880"/>
    <property type="match status" value="1"/>
</dbReference>
<dbReference type="EMBL" id="QEKO01000002">
    <property type="protein sequence ID" value="PVY62118.1"/>
    <property type="molecule type" value="Genomic_DNA"/>
</dbReference>
<dbReference type="Pfam" id="PF04773">
    <property type="entry name" value="FecR"/>
    <property type="match status" value="1"/>
</dbReference>
<dbReference type="InterPro" id="IPR012373">
    <property type="entry name" value="Ferrdict_sens_TM"/>
</dbReference>
<feature type="domain" description="FecR protein" evidence="2">
    <location>
        <begin position="122"/>
        <end position="212"/>
    </location>
</feature>
<keyword evidence="1" id="KW-1133">Transmembrane helix</keyword>
<comment type="caution">
    <text evidence="4">The sequence shown here is derived from an EMBL/GenBank/DDBJ whole genome shotgun (WGS) entry which is preliminary data.</text>
</comment>
<dbReference type="InterPro" id="IPR006860">
    <property type="entry name" value="FecR"/>
</dbReference>
<name>A0A2U1CM90_9BURK</name>
<organism evidence="4 5">
    <name type="scientific">Pusillimonas noertemannii</name>
    <dbReference type="NCBI Taxonomy" id="305977"/>
    <lineage>
        <taxon>Bacteria</taxon>
        <taxon>Pseudomonadati</taxon>
        <taxon>Pseudomonadota</taxon>
        <taxon>Betaproteobacteria</taxon>
        <taxon>Burkholderiales</taxon>
        <taxon>Alcaligenaceae</taxon>
        <taxon>Pusillimonas</taxon>
    </lineage>
</organism>
<dbReference type="Gene3D" id="2.60.120.1440">
    <property type="match status" value="1"/>
</dbReference>
<feature type="transmembrane region" description="Helical" evidence="1">
    <location>
        <begin position="89"/>
        <end position="111"/>
    </location>
</feature>
<dbReference type="Gene3D" id="3.55.50.30">
    <property type="match status" value="1"/>
</dbReference>
<dbReference type="OrthoDB" id="8617634at2"/>
<keyword evidence="5" id="KW-1185">Reference proteome</keyword>
<evidence type="ECO:0000313" key="5">
    <source>
        <dbReference type="Proteomes" id="UP000246145"/>
    </source>
</evidence>